<evidence type="ECO:0000313" key="4">
    <source>
        <dbReference type="EMBL" id="MBP1851117.1"/>
    </source>
</evidence>
<dbReference type="PROSITE" id="PS51014">
    <property type="entry name" value="COBK_CBIJ"/>
    <property type="match status" value="1"/>
</dbReference>
<dbReference type="PANTHER" id="PTHR36925">
    <property type="entry name" value="COBALT-PRECORRIN-6A REDUCTASE"/>
    <property type="match status" value="1"/>
</dbReference>
<dbReference type="EC" id="1.3.1.54" evidence="4"/>
<dbReference type="Proteomes" id="UP000759443">
    <property type="component" value="Unassembled WGS sequence"/>
</dbReference>
<accession>A0ABS4DZJ4</accession>
<reference evidence="4 5" key="1">
    <citation type="submission" date="2021-03" db="EMBL/GenBank/DDBJ databases">
        <title>Genomic Encyclopedia of Type Strains, Phase IV (KMG-IV): sequencing the most valuable type-strain genomes for metagenomic binning, comparative biology and taxonomic classification.</title>
        <authorList>
            <person name="Goeker M."/>
        </authorList>
    </citation>
    <scope>NUCLEOTIDE SEQUENCE [LARGE SCALE GENOMIC DNA]</scope>
    <source>
        <strain evidence="4 5">DSM 21600</strain>
    </source>
</reference>
<keyword evidence="5" id="KW-1185">Reference proteome</keyword>
<organism evidence="4 5">
    <name type="scientific">Rhizobium halophytocola</name>
    <dbReference type="NCBI Taxonomy" id="735519"/>
    <lineage>
        <taxon>Bacteria</taxon>
        <taxon>Pseudomonadati</taxon>
        <taxon>Pseudomonadota</taxon>
        <taxon>Alphaproteobacteria</taxon>
        <taxon>Hyphomicrobiales</taxon>
        <taxon>Rhizobiaceae</taxon>
        <taxon>Rhizobium/Agrobacterium group</taxon>
        <taxon>Rhizobium</taxon>
    </lineage>
</organism>
<proteinExistence type="predicted"/>
<keyword evidence="3 4" id="KW-0560">Oxidoreductase</keyword>
<evidence type="ECO:0000256" key="1">
    <source>
        <dbReference type="ARBA" id="ARBA00004953"/>
    </source>
</evidence>
<evidence type="ECO:0000256" key="3">
    <source>
        <dbReference type="ARBA" id="ARBA00023002"/>
    </source>
</evidence>
<dbReference type="InterPro" id="IPR003723">
    <property type="entry name" value="Precorrin-6x_reduct"/>
</dbReference>
<evidence type="ECO:0000256" key="2">
    <source>
        <dbReference type="ARBA" id="ARBA00022573"/>
    </source>
</evidence>
<dbReference type="NCBIfam" id="NF005968">
    <property type="entry name" value="PRK08057.1-2"/>
    <property type="match status" value="1"/>
</dbReference>
<name>A0ABS4DZJ4_9HYPH</name>
<gene>
    <name evidence="4" type="ORF">J2Z17_002560</name>
</gene>
<keyword evidence="2" id="KW-0169">Cobalamin biosynthesis</keyword>
<dbReference type="GO" id="GO:0016994">
    <property type="term" value="F:precorrin-6A reductase activity"/>
    <property type="evidence" value="ECO:0007669"/>
    <property type="project" value="UniProtKB-EC"/>
</dbReference>
<dbReference type="PANTHER" id="PTHR36925:SF1">
    <property type="entry name" value="COBALT-PRECORRIN-6A REDUCTASE"/>
    <property type="match status" value="1"/>
</dbReference>
<comment type="pathway">
    <text evidence="1">Cofactor biosynthesis; adenosylcobalamin biosynthesis.</text>
</comment>
<evidence type="ECO:0000313" key="5">
    <source>
        <dbReference type="Proteomes" id="UP000759443"/>
    </source>
</evidence>
<dbReference type="EMBL" id="JAGGJU010000006">
    <property type="protein sequence ID" value="MBP1851117.1"/>
    <property type="molecule type" value="Genomic_DNA"/>
</dbReference>
<dbReference type="Pfam" id="PF02571">
    <property type="entry name" value="CbiJ"/>
    <property type="match status" value="1"/>
</dbReference>
<dbReference type="RefSeq" id="WP_209945498.1">
    <property type="nucleotide sequence ID" value="NZ_JAGGJU010000006.1"/>
</dbReference>
<dbReference type="EC" id="1.3.1.106" evidence="4"/>
<sequence length="228" mass="23963">MRSRDTVLILGGTAEAADLAARLVAETTARVITSLAGRTMDPVLPPGEVRIGGFGGADGLAGYLKDEQVSRVIDATHPFARRISQNAVSACAAAGIPLERVERRPWLAGTGDRWTDVASLDAAAAALPRGARVFLALGRQYLDAFRARTDCHFVLRMVDPPEVPLGFASHDLLIGKPADADSEAALLSGHRITHVVCRNSGGAAGFGKIEAARMLGLPVILIARPEPS</sequence>
<comment type="caution">
    <text evidence="4">The sequence shown here is derived from an EMBL/GenBank/DDBJ whole genome shotgun (WGS) entry which is preliminary data.</text>
</comment>
<protein>
    <submittedName>
        <fullName evidence="4">Precorrin-6A/cobalt-precorrin-6A reductase</fullName>
        <ecNumber evidence="4">1.3.1.106</ecNumber>
        <ecNumber evidence="4">1.3.1.54</ecNumber>
    </submittedName>
</protein>